<dbReference type="Proteomes" id="UP000022910">
    <property type="component" value="Unassembled WGS sequence"/>
</dbReference>
<dbReference type="Gene3D" id="1.10.472.10">
    <property type="entry name" value="Cyclin-like"/>
    <property type="match status" value="2"/>
</dbReference>
<protein>
    <submittedName>
        <fullName evidence="1">Pcl9p</fullName>
    </submittedName>
</protein>
<gene>
    <name evidence="1" type="ORF">RirG_229950</name>
</gene>
<reference evidence="1 2" key="1">
    <citation type="submission" date="2014-02" db="EMBL/GenBank/DDBJ databases">
        <title>Single nucleus genome sequencing reveals high similarity among nuclei of an endomycorrhizal fungus.</title>
        <authorList>
            <person name="Lin K."/>
            <person name="Geurts R."/>
            <person name="Zhang Z."/>
            <person name="Limpens E."/>
            <person name="Saunders D.G."/>
            <person name="Mu D."/>
            <person name="Pang E."/>
            <person name="Cao H."/>
            <person name="Cha H."/>
            <person name="Lin T."/>
            <person name="Zhou Q."/>
            <person name="Shang Y."/>
            <person name="Li Y."/>
            <person name="Ivanov S."/>
            <person name="Sharma T."/>
            <person name="Velzen R.V."/>
            <person name="Ruijter N.D."/>
            <person name="Aanen D.K."/>
            <person name="Win J."/>
            <person name="Kamoun S."/>
            <person name="Bisseling T."/>
            <person name="Huang S."/>
        </authorList>
    </citation>
    <scope>NUCLEOTIDE SEQUENCE [LARGE SCALE GENOMIC DNA]</scope>
    <source>
        <strain evidence="2">DAOM197198w</strain>
    </source>
</reference>
<sequence length="273" mass="30859">MTCIYEVENAKEDTPCDVVTTEYKPLPSSVTGFIAESMCGILDTHQPPRYYNWDFVPLPELVLFVEKVTTKARVDVQTAIAALILVGRFKEGLPKNAHGEYGTTHKIFLSALLVASKEFMTKSHEEEEEGSYFPPCCSTEVLSSNPNILDESSSSYSSSTFSNISDFHSSDFDHSHNILSTTPLSTTSSMISDDDVHEIMSTTPHRNGYNNYKNRRHSIINERLADISGIYSVQEVNQMEREFLRYLGNHNNWVSDKDIREFVENNKYALGIC</sequence>
<accession>A0A015ILA2</accession>
<evidence type="ECO:0000313" key="2">
    <source>
        <dbReference type="Proteomes" id="UP000022910"/>
    </source>
</evidence>
<proteinExistence type="predicted"/>
<dbReference type="EMBL" id="JEMT01028388">
    <property type="protein sequence ID" value="EXX54935.1"/>
    <property type="molecule type" value="Genomic_DNA"/>
</dbReference>
<evidence type="ECO:0000313" key="1">
    <source>
        <dbReference type="EMBL" id="EXX54935.1"/>
    </source>
</evidence>
<name>A0A015ILA2_RHIIW</name>
<dbReference type="HOGENOM" id="CLU_1175973_0_0_1"/>
<dbReference type="STRING" id="1432141.A0A015ILA2"/>
<keyword evidence="2" id="KW-1185">Reference proteome</keyword>
<comment type="caution">
    <text evidence="1">The sequence shown here is derived from an EMBL/GenBank/DDBJ whole genome shotgun (WGS) entry which is preliminary data.</text>
</comment>
<dbReference type="OrthoDB" id="10250320at2759"/>
<dbReference type="AlphaFoldDB" id="A0A015ILA2"/>
<organism evidence="1 2">
    <name type="scientific">Rhizophagus irregularis (strain DAOM 197198w)</name>
    <name type="common">Glomus intraradices</name>
    <dbReference type="NCBI Taxonomy" id="1432141"/>
    <lineage>
        <taxon>Eukaryota</taxon>
        <taxon>Fungi</taxon>
        <taxon>Fungi incertae sedis</taxon>
        <taxon>Mucoromycota</taxon>
        <taxon>Glomeromycotina</taxon>
        <taxon>Glomeromycetes</taxon>
        <taxon>Glomerales</taxon>
        <taxon>Glomeraceae</taxon>
        <taxon>Rhizophagus</taxon>
    </lineage>
</organism>